<dbReference type="RefSeq" id="XP_048318382.1">
    <property type="nucleotide sequence ID" value="XM_048462425.2"/>
</dbReference>
<dbReference type="Proteomes" id="UP001652623">
    <property type="component" value="Chromosome 12"/>
</dbReference>
<dbReference type="SUPFAM" id="SSF56112">
    <property type="entry name" value="Protein kinase-like (PK-like)"/>
    <property type="match status" value="1"/>
</dbReference>
<evidence type="ECO:0000256" key="4">
    <source>
        <dbReference type="ARBA" id="ARBA00022840"/>
    </source>
</evidence>
<dbReference type="InterPro" id="IPR052059">
    <property type="entry name" value="CR_Ser/Thr_kinase"/>
</dbReference>
<evidence type="ECO:0000256" key="1">
    <source>
        <dbReference type="ARBA" id="ARBA00022679"/>
    </source>
</evidence>
<protein>
    <submittedName>
        <fullName evidence="7">Cysteine-rich receptor-like protein kinase 44</fullName>
    </submittedName>
</protein>
<feature type="domain" description="Protein kinase" evidence="5">
    <location>
        <begin position="1"/>
        <end position="105"/>
    </location>
</feature>
<keyword evidence="3" id="KW-0418">Kinase</keyword>
<organism evidence="6 7">
    <name type="scientific">Ziziphus jujuba</name>
    <name type="common">Chinese jujube</name>
    <name type="synonym">Ziziphus sativa</name>
    <dbReference type="NCBI Taxonomy" id="326968"/>
    <lineage>
        <taxon>Eukaryota</taxon>
        <taxon>Viridiplantae</taxon>
        <taxon>Streptophyta</taxon>
        <taxon>Embryophyta</taxon>
        <taxon>Tracheophyta</taxon>
        <taxon>Spermatophyta</taxon>
        <taxon>Magnoliopsida</taxon>
        <taxon>eudicotyledons</taxon>
        <taxon>Gunneridae</taxon>
        <taxon>Pentapetalae</taxon>
        <taxon>rosids</taxon>
        <taxon>fabids</taxon>
        <taxon>Rosales</taxon>
        <taxon>Rhamnaceae</taxon>
        <taxon>Paliureae</taxon>
        <taxon>Ziziphus</taxon>
    </lineage>
</organism>
<evidence type="ECO:0000256" key="3">
    <source>
        <dbReference type="ARBA" id="ARBA00022777"/>
    </source>
</evidence>
<dbReference type="GeneID" id="107428095"/>
<dbReference type="InterPro" id="IPR000719">
    <property type="entry name" value="Prot_kinase_dom"/>
</dbReference>
<proteinExistence type="predicted"/>
<evidence type="ECO:0000313" key="6">
    <source>
        <dbReference type="Proteomes" id="UP001652623"/>
    </source>
</evidence>
<dbReference type="PROSITE" id="PS50011">
    <property type="entry name" value="PROTEIN_KINASE_DOM"/>
    <property type="match status" value="1"/>
</dbReference>
<keyword evidence="2" id="KW-0547">Nucleotide-binding</keyword>
<keyword evidence="6" id="KW-1185">Reference proteome</keyword>
<dbReference type="Gene3D" id="1.10.510.10">
    <property type="entry name" value="Transferase(Phosphotransferase) domain 1"/>
    <property type="match status" value="1"/>
</dbReference>
<sequence length="105" mass="11611">MAHRGIKTANILVDDALNAKISDFGNPILYAEDGQDNEFKVIKVEAARGYIINGSQVPNVQKDIANIYVDGYGVVVLEIVSVKKNAENKFNQKQREFLVEEACLA</sequence>
<reference evidence="7" key="1">
    <citation type="submission" date="2025-08" db="UniProtKB">
        <authorList>
            <consortium name="RefSeq"/>
        </authorList>
    </citation>
    <scope>IDENTIFICATION</scope>
    <source>
        <tissue evidence="7">Seedling</tissue>
    </source>
</reference>
<name>A0ABM3I0Z5_ZIZJJ</name>
<accession>A0ABM3I0Z5</accession>
<keyword evidence="4" id="KW-0067">ATP-binding</keyword>
<evidence type="ECO:0000313" key="7">
    <source>
        <dbReference type="RefSeq" id="XP_048318382.1"/>
    </source>
</evidence>
<evidence type="ECO:0000259" key="5">
    <source>
        <dbReference type="PROSITE" id="PS50011"/>
    </source>
</evidence>
<keyword evidence="1" id="KW-0808">Transferase</keyword>
<dbReference type="InterPro" id="IPR011009">
    <property type="entry name" value="Kinase-like_dom_sf"/>
</dbReference>
<gene>
    <name evidence="7" type="primary">LOC107428095</name>
</gene>
<dbReference type="PANTHER" id="PTHR47973">
    <property type="entry name" value="CYSTEINE-RICH RECEPTOR-LIKE PROTEIN KINASE 3"/>
    <property type="match status" value="1"/>
</dbReference>
<evidence type="ECO:0000256" key="2">
    <source>
        <dbReference type="ARBA" id="ARBA00022741"/>
    </source>
</evidence>